<dbReference type="InterPro" id="IPR014757">
    <property type="entry name" value="Tscrpt_reg_IclR_C"/>
</dbReference>
<dbReference type="InterPro" id="IPR050707">
    <property type="entry name" value="HTH_MetabolicPath_Reg"/>
</dbReference>
<dbReference type="AlphaFoldDB" id="A8S251"/>
<evidence type="ECO:0000256" key="1">
    <source>
        <dbReference type="ARBA" id="ARBA00023015"/>
    </source>
</evidence>
<gene>
    <name evidence="6" type="ORF">CLOBOL_06277</name>
</gene>
<dbReference type="GO" id="GO:0003700">
    <property type="term" value="F:DNA-binding transcription factor activity"/>
    <property type="evidence" value="ECO:0007669"/>
    <property type="project" value="TreeGrafter"/>
</dbReference>
<organism evidence="6 7">
    <name type="scientific">Enterocloster bolteae (strain ATCC BAA-613 / DSM 15670 / CCUG 46953 / JCM 12243 / WAL 16351)</name>
    <name type="common">Clostridium bolteae</name>
    <dbReference type="NCBI Taxonomy" id="411902"/>
    <lineage>
        <taxon>Bacteria</taxon>
        <taxon>Bacillati</taxon>
        <taxon>Bacillota</taxon>
        <taxon>Clostridia</taxon>
        <taxon>Lachnospirales</taxon>
        <taxon>Lachnospiraceae</taxon>
        <taxon>Enterocloster</taxon>
    </lineage>
</organism>
<dbReference type="GO" id="GO:0003677">
    <property type="term" value="F:DNA binding"/>
    <property type="evidence" value="ECO:0007669"/>
    <property type="project" value="UniProtKB-KW"/>
</dbReference>
<dbReference type="InterPro" id="IPR036388">
    <property type="entry name" value="WH-like_DNA-bd_sf"/>
</dbReference>
<dbReference type="HOGENOM" id="CLU_062618_6_0_9"/>
<dbReference type="PANTHER" id="PTHR30136">
    <property type="entry name" value="HELIX-TURN-HELIX TRANSCRIPTIONAL REGULATOR, ICLR FAMILY"/>
    <property type="match status" value="1"/>
</dbReference>
<dbReference type="SMART" id="SM00346">
    <property type="entry name" value="HTH_ICLR"/>
    <property type="match status" value="1"/>
</dbReference>
<sequence length="254" mass="28911">MQNTNVNQYILQSVDNSLSLIELLCDHEELSLADMVSMTDYGKSSIFRMLNTLEKHKMVTKTENNRYRLGYRLATIGSIVTSRMEITGIAHPYLVDLSARTKETTHLAVLVDDTKVQFFDKVRGDSSIWMESSVGMTRKAHLTGTGKAQLAFCDEAQIESYIKNTEFSQMTRYTIKDEKELREELDRIRQQGYACDKEESEEGLVCFAAPVVNFKGKVVAAVSISGFRDKMYARQDEFIREIKETARQISAELA</sequence>
<dbReference type="InterPro" id="IPR036390">
    <property type="entry name" value="WH_DNA-bd_sf"/>
</dbReference>
<reference evidence="6 7" key="2">
    <citation type="submission" date="2007-09" db="EMBL/GenBank/DDBJ databases">
        <title>Draft genome sequence of Clostridium bolteae (ATCC BAA-613).</title>
        <authorList>
            <person name="Sudarsanam P."/>
            <person name="Ley R."/>
            <person name="Guruge J."/>
            <person name="Turnbaugh P.J."/>
            <person name="Mahowald M."/>
            <person name="Liep D."/>
            <person name="Gordon J."/>
        </authorList>
    </citation>
    <scope>NUCLEOTIDE SEQUENCE [LARGE SCALE GENOMIC DNA]</scope>
    <source>
        <strain evidence="7">ATCC BAA-613 / DSM 15670 / CCUG 46953 / JCM 12243 / WAL 16351</strain>
    </source>
</reference>
<feature type="domain" description="HTH iclR-type" evidence="4">
    <location>
        <begin position="11"/>
        <end position="71"/>
    </location>
</feature>
<dbReference type="Pfam" id="PF09339">
    <property type="entry name" value="HTH_IclR"/>
    <property type="match status" value="1"/>
</dbReference>
<dbReference type="PROSITE" id="PS51078">
    <property type="entry name" value="ICLR_ED"/>
    <property type="match status" value="1"/>
</dbReference>
<dbReference type="Proteomes" id="UP000005396">
    <property type="component" value="Unassembled WGS sequence"/>
</dbReference>
<dbReference type="Gene3D" id="3.30.450.40">
    <property type="match status" value="1"/>
</dbReference>
<protein>
    <recommendedName>
        <fullName evidence="8">IclR family transcriptional regulator</fullName>
    </recommendedName>
</protein>
<reference evidence="6 7" key="1">
    <citation type="submission" date="2007-08" db="EMBL/GenBank/DDBJ databases">
        <authorList>
            <person name="Fulton L."/>
            <person name="Clifton S."/>
            <person name="Fulton B."/>
            <person name="Xu J."/>
            <person name="Minx P."/>
            <person name="Pepin K.H."/>
            <person name="Johnson M."/>
            <person name="Thiruvilangam P."/>
            <person name="Bhonagiri V."/>
            <person name="Nash W.E."/>
            <person name="Mardis E.R."/>
            <person name="Wilson R.K."/>
        </authorList>
    </citation>
    <scope>NUCLEOTIDE SEQUENCE [LARGE SCALE GENOMIC DNA]</scope>
    <source>
        <strain evidence="7">ATCC BAA-613 / DSM 15670 / CCUG 46953 / JCM 12243 / WAL 16351</strain>
    </source>
</reference>
<dbReference type="RefSeq" id="WP_002564970.1">
    <property type="nucleotide sequence ID" value="NZ_DS480702.1"/>
</dbReference>
<dbReference type="Gene3D" id="1.10.10.10">
    <property type="entry name" value="Winged helix-like DNA-binding domain superfamily/Winged helix DNA-binding domain"/>
    <property type="match status" value="1"/>
</dbReference>
<dbReference type="eggNOG" id="COG1414">
    <property type="taxonomic scope" value="Bacteria"/>
</dbReference>
<keyword evidence="2" id="KW-0238">DNA-binding</keyword>
<dbReference type="Pfam" id="PF01614">
    <property type="entry name" value="IclR_C"/>
    <property type="match status" value="1"/>
</dbReference>
<keyword evidence="3" id="KW-0804">Transcription</keyword>
<evidence type="ECO:0000256" key="2">
    <source>
        <dbReference type="ARBA" id="ARBA00023125"/>
    </source>
</evidence>
<proteinExistence type="predicted"/>
<name>A8S251_ENTBW</name>
<dbReference type="PANTHER" id="PTHR30136:SF35">
    <property type="entry name" value="HTH-TYPE TRANSCRIPTIONAL REGULATOR RV1719"/>
    <property type="match status" value="1"/>
</dbReference>
<evidence type="ECO:0000259" key="4">
    <source>
        <dbReference type="PROSITE" id="PS51077"/>
    </source>
</evidence>
<dbReference type="InterPro" id="IPR029016">
    <property type="entry name" value="GAF-like_dom_sf"/>
</dbReference>
<dbReference type="PaxDb" id="411902-CLOBOL_06277"/>
<feature type="domain" description="IclR-ED" evidence="5">
    <location>
        <begin position="72"/>
        <end position="254"/>
    </location>
</feature>
<keyword evidence="1" id="KW-0805">Transcription regulation</keyword>
<dbReference type="EMBL" id="ABCC02000047">
    <property type="protein sequence ID" value="EDP13712.1"/>
    <property type="molecule type" value="Genomic_DNA"/>
</dbReference>
<dbReference type="GO" id="GO:0045892">
    <property type="term" value="P:negative regulation of DNA-templated transcription"/>
    <property type="evidence" value="ECO:0007669"/>
    <property type="project" value="TreeGrafter"/>
</dbReference>
<dbReference type="InterPro" id="IPR005471">
    <property type="entry name" value="Tscrpt_reg_IclR_N"/>
</dbReference>
<dbReference type="SUPFAM" id="SSF55781">
    <property type="entry name" value="GAF domain-like"/>
    <property type="match status" value="1"/>
</dbReference>
<evidence type="ECO:0000313" key="7">
    <source>
        <dbReference type="Proteomes" id="UP000005396"/>
    </source>
</evidence>
<evidence type="ECO:0000256" key="3">
    <source>
        <dbReference type="ARBA" id="ARBA00023163"/>
    </source>
</evidence>
<evidence type="ECO:0000259" key="5">
    <source>
        <dbReference type="PROSITE" id="PS51078"/>
    </source>
</evidence>
<evidence type="ECO:0000313" key="6">
    <source>
        <dbReference type="EMBL" id="EDP13712.1"/>
    </source>
</evidence>
<dbReference type="PROSITE" id="PS51077">
    <property type="entry name" value="HTH_ICLR"/>
    <property type="match status" value="1"/>
</dbReference>
<comment type="caution">
    <text evidence="6">The sequence shown here is derived from an EMBL/GenBank/DDBJ whole genome shotgun (WGS) entry which is preliminary data.</text>
</comment>
<evidence type="ECO:0008006" key="8">
    <source>
        <dbReference type="Google" id="ProtNLM"/>
    </source>
</evidence>
<accession>A8S251</accession>
<dbReference type="SUPFAM" id="SSF46785">
    <property type="entry name" value="Winged helix' DNA-binding domain"/>
    <property type="match status" value="1"/>
</dbReference>